<dbReference type="AlphaFoldDB" id="A0A7D9IF60"/>
<reference evidence="1" key="1">
    <citation type="submission" date="2020-04" db="EMBL/GenBank/DDBJ databases">
        <authorList>
            <person name="Alioto T."/>
            <person name="Alioto T."/>
            <person name="Gomez Garrido J."/>
        </authorList>
    </citation>
    <scope>NUCLEOTIDE SEQUENCE</scope>
    <source>
        <strain evidence="1">A484AB</strain>
    </source>
</reference>
<organism evidence="1 2">
    <name type="scientific">Paramuricea clavata</name>
    <name type="common">Red gorgonian</name>
    <name type="synonym">Violescent sea-whip</name>
    <dbReference type="NCBI Taxonomy" id="317549"/>
    <lineage>
        <taxon>Eukaryota</taxon>
        <taxon>Metazoa</taxon>
        <taxon>Cnidaria</taxon>
        <taxon>Anthozoa</taxon>
        <taxon>Octocorallia</taxon>
        <taxon>Malacalcyonacea</taxon>
        <taxon>Plexauridae</taxon>
        <taxon>Paramuricea</taxon>
    </lineage>
</organism>
<protein>
    <submittedName>
        <fullName evidence="1">Mediator of RNA polymerase II transcription subunit 34-like</fullName>
    </submittedName>
</protein>
<evidence type="ECO:0000313" key="2">
    <source>
        <dbReference type="Proteomes" id="UP001152795"/>
    </source>
</evidence>
<evidence type="ECO:0000313" key="1">
    <source>
        <dbReference type="EMBL" id="CAB4004355.1"/>
    </source>
</evidence>
<sequence>MDEQVAHLTSLGVSAVNISSCMEEDCDGVEAGEYSIVYGTPEAQWGISQDNKMAAFREAYSKLYELRSLAPNVPLQLLLSAWVLTKSIYNEKLYNRTKKNDT</sequence>
<proteinExistence type="predicted"/>
<gene>
    <name evidence="1" type="ORF">PACLA_8A049846</name>
</gene>
<dbReference type="Proteomes" id="UP001152795">
    <property type="component" value="Unassembled WGS sequence"/>
</dbReference>
<comment type="caution">
    <text evidence="1">The sequence shown here is derived from an EMBL/GenBank/DDBJ whole genome shotgun (WGS) entry which is preliminary data.</text>
</comment>
<keyword evidence="2" id="KW-1185">Reference proteome</keyword>
<dbReference type="OrthoDB" id="6139146at2759"/>
<dbReference type="EMBL" id="CACRXK020004884">
    <property type="protein sequence ID" value="CAB4004355.1"/>
    <property type="molecule type" value="Genomic_DNA"/>
</dbReference>
<name>A0A7D9IF60_PARCT</name>
<feature type="non-terminal residue" evidence="1">
    <location>
        <position position="1"/>
    </location>
</feature>
<accession>A0A7D9IF60</accession>